<comment type="caution">
    <text evidence="1">The sequence shown here is derived from an EMBL/GenBank/DDBJ whole genome shotgun (WGS) entry which is preliminary data.</text>
</comment>
<proteinExistence type="predicted"/>
<gene>
    <name evidence="1" type="ORF">VNO77_22764</name>
</gene>
<organism evidence="1 2">
    <name type="scientific">Canavalia gladiata</name>
    <name type="common">Sword bean</name>
    <name type="synonym">Dolichos gladiatus</name>
    <dbReference type="NCBI Taxonomy" id="3824"/>
    <lineage>
        <taxon>Eukaryota</taxon>
        <taxon>Viridiplantae</taxon>
        <taxon>Streptophyta</taxon>
        <taxon>Embryophyta</taxon>
        <taxon>Tracheophyta</taxon>
        <taxon>Spermatophyta</taxon>
        <taxon>Magnoliopsida</taxon>
        <taxon>eudicotyledons</taxon>
        <taxon>Gunneridae</taxon>
        <taxon>Pentapetalae</taxon>
        <taxon>rosids</taxon>
        <taxon>fabids</taxon>
        <taxon>Fabales</taxon>
        <taxon>Fabaceae</taxon>
        <taxon>Papilionoideae</taxon>
        <taxon>50 kb inversion clade</taxon>
        <taxon>NPAAA clade</taxon>
        <taxon>indigoferoid/millettioid clade</taxon>
        <taxon>Phaseoleae</taxon>
        <taxon>Canavalia</taxon>
    </lineage>
</organism>
<accession>A0AAN9L375</accession>
<reference evidence="1 2" key="1">
    <citation type="submission" date="2024-01" db="EMBL/GenBank/DDBJ databases">
        <title>The genomes of 5 underutilized Papilionoideae crops provide insights into root nodulation and disease resistanc.</title>
        <authorList>
            <person name="Jiang F."/>
        </authorList>
    </citation>
    <scope>NUCLEOTIDE SEQUENCE [LARGE SCALE GENOMIC DNA]</scope>
    <source>
        <strain evidence="1">LVBAO_FW01</strain>
        <tissue evidence="1">Leaves</tissue>
    </source>
</reference>
<dbReference type="Proteomes" id="UP001367508">
    <property type="component" value="Unassembled WGS sequence"/>
</dbReference>
<protein>
    <submittedName>
        <fullName evidence="1">Uncharacterized protein</fullName>
    </submittedName>
</protein>
<dbReference type="AlphaFoldDB" id="A0AAN9L375"/>
<name>A0AAN9L375_CANGL</name>
<keyword evidence="2" id="KW-1185">Reference proteome</keyword>
<dbReference type="EMBL" id="JAYMYQ010000005">
    <property type="protein sequence ID" value="KAK7328650.1"/>
    <property type="molecule type" value="Genomic_DNA"/>
</dbReference>
<evidence type="ECO:0000313" key="2">
    <source>
        <dbReference type="Proteomes" id="UP001367508"/>
    </source>
</evidence>
<evidence type="ECO:0000313" key="1">
    <source>
        <dbReference type="EMBL" id="KAK7328650.1"/>
    </source>
</evidence>
<sequence>MEPHSILRGLACMALVFYDHECYGVSNHGLCIYPMVRRRDLWNNTSCRNRIGAQRGQARIHFNLTSRSDSGSHWLCQNFISRCLNYPGYSRCLIIA</sequence>